<organism evidence="8 9">
    <name type="scientific">Clunio marinus</name>
    <dbReference type="NCBI Taxonomy" id="568069"/>
    <lineage>
        <taxon>Eukaryota</taxon>
        <taxon>Metazoa</taxon>
        <taxon>Ecdysozoa</taxon>
        <taxon>Arthropoda</taxon>
        <taxon>Hexapoda</taxon>
        <taxon>Insecta</taxon>
        <taxon>Pterygota</taxon>
        <taxon>Neoptera</taxon>
        <taxon>Endopterygota</taxon>
        <taxon>Diptera</taxon>
        <taxon>Nematocera</taxon>
        <taxon>Chironomoidea</taxon>
        <taxon>Chironomidae</taxon>
        <taxon>Clunio</taxon>
    </lineage>
</organism>
<dbReference type="InterPro" id="IPR023415">
    <property type="entry name" value="LDLR_class-A_CS"/>
</dbReference>
<dbReference type="Proteomes" id="UP000183832">
    <property type="component" value="Unassembled WGS sequence"/>
</dbReference>
<dbReference type="PROSITE" id="PS01209">
    <property type="entry name" value="LDLRA_1"/>
    <property type="match status" value="2"/>
</dbReference>
<dbReference type="CDD" id="cd00112">
    <property type="entry name" value="LDLa"/>
    <property type="match status" value="3"/>
</dbReference>
<dbReference type="AlphaFoldDB" id="A0A1J1ICJ1"/>
<dbReference type="InterPro" id="IPR002172">
    <property type="entry name" value="LDrepeatLR_classA_rpt"/>
</dbReference>
<feature type="disulfide bond" evidence="3">
    <location>
        <begin position="144"/>
        <end position="162"/>
    </location>
</feature>
<dbReference type="PANTHER" id="PTHR24252:SF7">
    <property type="entry name" value="HYALIN"/>
    <property type="match status" value="1"/>
</dbReference>
<dbReference type="Pfam" id="PF00084">
    <property type="entry name" value="Sushi"/>
    <property type="match status" value="1"/>
</dbReference>
<evidence type="ECO:0000256" key="2">
    <source>
        <dbReference type="ARBA" id="ARBA00024195"/>
    </source>
</evidence>
<evidence type="ECO:0000259" key="6">
    <source>
        <dbReference type="PROSITE" id="PS50240"/>
    </source>
</evidence>
<dbReference type="GO" id="GO:0006508">
    <property type="term" value="P:proteolysis"/>
    <property type="evidence" value="ECO:0007669"/>
    <property type="project" value="InterPro"/>
</dbReference>
<comment type="caution">
    <text evidence="4">Lacks conserved residue(s) required for the propagation of feature annotation.</text>
</comment>
<dbReference type="STRING" id="568069.A0A1J1ICJ1"/>
<feature type="domain" description="Sushi" evidence="7">
    <location>
        <begin position="186"/>
        <end position="257"/>
    </location>
</feature>
<accession>A0A1J1ICJ1</accession>
<dbReference type="InterPro" id="IPR043504">
    <property type="entry name" value="Peptidase_S1_PA_chymotrypsin"/>
</dbReference>
<dbReference type="PROSITE" id="PS50068">
    <property type="entry name" value="LDLRA_2"/>
    <property type="match status" value="4"/>
</dbReference>
<dbReference type="SUPFAM" id="SSF50494">
    <property type="entry name" value="Trypsin-like serine proteases"/>
    <property type="match status" value="1"/>
</dbReference>
<dbReference type="EMBL" id="CVRI01000047">
    <property type="protein sequence ID" value="CRK97474.1"/>
    <property type="molecule type" value="Genomic_DNA"/>
</dbReference>
<feature type="disulfide bond" evidence="3">
    <location>
        <begin position="62"/>
        <end position="80"/>
    </location>
</feature>
<dbReference type="Gene3D" id="2.40.10.10">
    <property type="entry name" value="Trypsin-like serine proteases"/>
    <property type="match status" value="2"/>
</dbReference>
<dbReference type="Pfam" id="PF00089">
    <property type="entry name" value="Trypsin"/>
    <property type="match status" value="1"/>
</dbReference>
<name>A0A1J1ICJ1_9DIPT</name>
<feature type="disulfide bond" evidence="3">
    <location>
        <begin position="74"/>
        <end position="89"/>
    </location>
</feature>
<dbReference type="OrthoDB" id="6147874at2759"/>
<evidence type="ECO:0000313" key="9">
    <source>
        <dbReference type="Proteomes" id="UP000183832"/>
    </source>
</evidence>
<feature type="disulfide bond" evidence="3">
    <location>
        <begin position="55"/>
        <end position="67"/>
    </location>
</feature>
<keyword evidence="4" id="KW-0768">Sushi</keyword>
<feature type="domain" description="Peptidase S1" evidence="6">
    <location>
        <begin position="269"/>
        <end position="521"/>
    </location>
</feature>
<reference evidence="8 9" key="1">
    <citation type="submission" date="2015-04" db="EMBL/GenBank/DDBJ databases">
        <authorList>
            <person name="Syromyatnikov M.Y."/>
            <person name="Popov V.N."/>
        </authorList>
    </citation>
    <scope>NUCLEOTIDE SEQUENCE [LARGE SCALE GENOMIC DNA]</scope>
</reference>
<dbReference type="GO" id="GO:0004252">
    <property type="term" value="F:serine-type endopeptidase activity"/>
    <property type="evidence" value="ECO:0007669"/>
    <property type="project" value="InterPro"/>
</dbReference>
<keyword evidence="9" id="KW-1185">Reference proteome</keyword>
<dbReference type="Gene3D" id="4.10.400.10">
    <property type="entry name" value="Low-density Lipoprotein Receptor"/>
    <property type="match status" value="4"/>
</dbReference>
<evidence type="ECO:0000256" key="1">
    <source>
        <dbReference type="ARBA" id="ARBA00023157"/>
    </source>
</evidence>
<evidence type="ECO:0000256" key="4">
    <source>
        <dbReference type="PROSITE-ProRule" id="PRU00302"/>
    </source>
</evidence>
<keyword evidence="1 3" id="KW-1015">Disulfide bond</keyword>
<dbReference type="PROSITE" id="PS50240">
    <property type="entry name" value="TRYPSIN_DOM"/>
    <property type="match status" value="1"/>
</dbReference>
<dbReference type="InterPro" id="IPR001254">
    <property type="entry name" value="Trypsin_dom"/>
</dbReference>
<dbReference type="PRINTS" id="PR00261">
    <property type="entry name" value="LDLRECEPTOR"/>
</dbReference>
<dbReference type="Gene3D" id="2.10.70.10">
    <property type="entry name" value="Complement Module, domain 1"/>
    <property type="match status" value="1"/>
</dbReference>
<feature type="signal peptide" evidence="5">
    <location>
        <begin position="1"/>
        <end position="16"/>
    </location>
</feature>
<keyword evidence="5" id="KW-0732">Signal</keyword>
<comment type="similarity">
    <text evidence="2">Belongs to the peptidase S1 family. CLIP subfamily.</text>
</comment>
<feature type="disulfide bond" evidence="3">
    <location>
        <begin position="21"/>
        <end position="39"/>
    </location>
</feature>
<gene>
    <name evidence="8" type="ORF">CLUMA_CG010863</name>
</gene>
<evidence type="ECO:0000256" key="3">
    <source>
        <dbReference type="PROSITE-ProRule" id="PRU00124"/>
    </source>
</evidence>
<dbReference type="PANTHER" id="PTHR24252">
    <property type="entry name" value="ACROSIN-RELATED"/>
    <property type="match status" value="1"/>
</dbReference>
<dbReference type="PROSITE" id="PS00134">
    <property type="entry name" value="TRYPSIN_HIS"/>
    <property type="match status" value="1"/>
</dbReference>
<dbReference type="FunFam" id="2.40.10.10:FF:000068">
    <property type="entry name" value="transmembrane protease serine 2"/>
    <property type="match status" value="1"/>
</dbReference>
<dbReference type="InterPro" id="IPR036055">
    <property type="entry name" value="LDL_receptor-like_sf"/>
</dbReference>
<feature type="disulfide bond" evidence="3">
    <location>
        <begin position="137"/>
        <end position="149"/>
    </location>
</feature>
<feature type="chain" id="PRO_5012701246" evidence="5">
    <location>
        <begin position="17"/>
        <end position="540"/>
    </location>
</feature>
<evidence type="ECO:0000259" key="7">
    <source>
        <dbReference type="PROSITE" id="PS50923"/>
    </source>
</evidence>
<dbReference type="PROSITE" id="PS50923">
    <property type="entry name" value="SUSHI"/>
    <property type="match status" value="1"/>
</dbReference>
<sequence>MLKIFICLFVVSEVFSSNFTCFNGGSIDASKICDGLGNCSDLSDERAELCASIICKADEFKCYYGACINRENFCNNISDCIDGSDEFNCGKSNTSCDPGEFRCSSSNHCIDSSLICNQIRDCPAGEDEAQICQPQSCHDKTFHCGYGRCIDRESVCDNFNDCINGDDESDLLCKTLSCFNADCTFPTCPPIKSTRLNVKCFHKNIQVDCDKNIQPETEAKYSCREFYQPESEFHMFNDKAICQQDGRWSTEILKCEPKCGYLKESIPLIVHGFSTEITFPWHATLFIKRGNEFMFACGATLITELVVLSAAHCFAHVNESEVKIAIGARHSNFTESLNKDSAKYFDAQRIIRHPLYLDVLGNYGSDIALVELNETVTLNYEIHPACIDWELDDITSHLTRNQLGTIVGMGVTENDTNSEVIRMTLLPIVANEDCIKLQPRDFQKFVTFTTFCAGWGNGTSLCNGDSGGGLMFLSRDLKTWKVQGIVSLSPRRQSTFFCDPYKFTVFTKVGLYVKWIKFILNNIHNTHTEPLEVVEYEPIL</sequence>
<evidence type="ECO:0000313" key="8">
    <source>
        <dbReference type="EMBL" id="CRK97474.1"/>
    </source>
</evidence>
<dbReference type="Pfam" id="PF00057">
    <property type="entry name" value="Ldl_recept_a"/>
    <property type="match status" value="3"/>
</dbReference>
<dbReference type="InterPro" id="IPR018114">
    <property type="entry name" value="TRYPSIN_HIS"/>
</dbReference>
<dbReference type="SMART" id="SM00192">
    <property type="entry name" value="LDLa"/>
    <property type="match status" value="4"/>
</dbReference>
<dbReference type="InterPro" id="IPR009003">
    <property type="entry name" value="Peptidase_S1_PA"/>
</dbReference>
<dbReference type="SMART" id="SM00020">
    <property type="entry name" value="Tryp_SPc"/>
    <property type="match status" value="1"/>
</dbReference>
<proteinExistence type="inferred from homology"/>
<dbReference type="CDD" id="cd00190">
    <property type="entry name" value="Tryp_SPc"/>
    <property type="match status" value="1"/>
</dbReference>
<dbReference type="SUPFAM" id="SSF57424">
    <property type="entry name" value="LDL receptor-like module"/>
    <property type="match status" value="4"/>
</dbReference>
<protein>
    <submittedName>
        <fullName evidence="8">CLUMA_CG010863, isoform A</fullName>
    </submittedName>
</protein>
<evidence type="ECO:0000256" key="5">
    <source>
        <dbReference type="SAM" id="SignalP"/>
    </source>
</evidence>
<dbReference type="InterPro" id="IPR000436">
    <property type="entry name" value="Sushi_SCR_CCP_dom"/>
</dbReference>